<accession>A0AAD7A1F0</accession>
<dbReference type="AlphaFoldDB" id="A0AAD7A1F0"/>
<feature type="transmembrane region" description="Helical" evidence="5">
    <location>
        <begin position="123"/>
        <end position="141"/>
    </location>
</feature>
<keyword evidence="4 5" id="KW-0472">Membrane</keyword>
<dbReference type="PANTHER" id="PTHR23112">
    <property type="entry name" value="G PROTEIN-COUPLED RECEPTOR 157-RELATED"/>
    <property type="match status" value="1"/>
</dbReference>
<dbReference type="Proteomes" id="UP001218218">
    <property type="component" value="Unassembled WGS sequence"/>
</dbReference>
<evidence type="ECO:0000259" key="6">
    <source>
        <dbReference type="Pfam" id="PF11970"/>
    </source>
</evidence>
<evidence type="ECO:0000256" key="2">
    <source>
        <dbReference type="ARBA" id="ARBA00022692"/>
    </source>
</evidence>
<dbReference type="EMBL" id="JARIHO010000019">
    <property type="protein sequence ID" value="KAJ7347488.1"/>
    <property type="molecule type" value="Genomic_DNA"/>
</dbReference>
<dbReference type="Gene3D" id="1.20.1070.10">
    <property type="entry name" value="Rhodopsin 7-helix transmembrane proteins"/>
    <property type="match status" value="1"/>
</dbReference>
<protein>
    <recommendedName>
        <fullName evidence="6">G protein-coupled receptor GPR1/2/3 C-terminal domain-containing protein</fullName>
    </recommendedName>
</protein>
<proteinExistence type="predicted"/>
<dbReference type="InterPro" id="IPR022596">
    <property type="entry name" value="GPR1/2/3_C"/>
</dbReference>
<evidence type="ECO:0000256" key="5">
    <source>
        <dbReference type="SAM" id="Phobius"/>
    </source>
</evidence>
<name>A0AAD7A1F0_9AGAR</name>
<dbReference type="SUPFAM" id="SSF81321">
    <property type="entry name" value="Family A G protein-coupled receptor-like"/>
    <property type="match status" value="1"/>
</dbReference>
<evidence type="ECO:0000313" key="7">
    <source>
        <dbReference type="EMBL" id="KAJ7347488.1"/>
    </source>
</evidence>
<sequence length="407" mass="44562">MSNETLLPDGSKLILRTGYTSRENHGVAVLVVISSCSFTAVIGLLLAISVSAFNTRSWNTDKHPHLFVRSQVAAYFISLLLSDLIQTLGSILNVKWIGDGAVAVGEVCTVQGVLKQIADVSTAIWTLVIAIHTFSLVCLGYKWSRPTFLAVLILGWSGIAAIVIAGPASHTSRHGSFYGISGYWCWISAGYPTSRIVLDYLFMFMAAGFSFVLYTLVFLRLRGNIVFEGRHISFRRTGLAWRGGQNRAVTLAKQMLVYPVAYTIIVLPIAASRFSSFAGQNVPFEVTIFTAAVYLLSGIVNVTVFTMTRRILPPASLKIPRWGKSSPQPTSEYTVETTANSYHMVSVTYPEPAGAKERGHTSNTDLVGKADVSKILTPPPRSHRMDRNAGYNVYARDKLGYTFDAPC</sequence>
<feature type="domain" description="G protein-coupled receptor GPR1/2/3 C-terminal" evidence="6">
    <location>
        <begin position="253"/>
        <end position="310"/>
    </location>
</feature>
<evidence type="ECO:0000256" key="3">
    <source>
        <dbReference type="ARBA" id="ARBA00022989"/>
    </source>
</evidence>
<feature type="transmembrane region" description="Helical" evidence="5">
    <location>
        <begin position="148"/>
        <end position="168"/>
    </location>
</feature>
<dbReference type="Pfam" id="PF11970">
    <property type="entry name" value="GPR_Gpa2_C"/>
    <property type="match status" value="1"/>
</dbReference>
<dbReference type="GO" id="GO:0007189">
    <property type="term" value="P:adenylate cyclase-activating G protein-coupled receptor signaling pathway"/>
    <property type="evidence" value="ECO:0007669"/>
    <property type="project" value="TreeGrafter"/>
</dbReference>
<feature type="transmembrane region" description="Helical" evidence="5">
    <location>
        <begin position="286"/>
        <end position="308"/>
    </location>
</feature>
<keyword evidence="8" id="KW-1185">Reference proteome</keyword>
<dbReference type="GO" id="GO:0005886">
    <property type="term" value="C:plasma membrane"/>
    <property type="evidence" value="ECO:0007669"/>
    <property type="project" value="TreeGrafter"/>
</dbReference>
<feature type="transmembrane region" description="Helical" evidence="5">
    <location>
        <begin position="255"/>
        <end position="274"/>
    </location>
</feature>
<reference evidence="7" key="1">
    <citation type="submission" date="2023-03" db="EMBL/GenBank/DDBJ databases">
        <title>Massive genome expansion in bonnet fungi (Mycena s.s.) driven by repeated elements and novel gene families across ecological guilds.</title>
        <authorList>
            <consortium name="Lawrence Berkeley National Laboratory"/>
            <person name="Harder C.B."/>
            <person name="Miyauchi S."/>
            <person name="Viragh M."/>
            <person name="Kuo A."/>
            <person name="Thoen E."/>
            <person name="Andreopoulos B."/>
            <person name="Lu D."/>
            <person name="Skrede I."/>
            <person name="Drula E."/>
            <person name="Henrissat B."/>
            <person name="Morin E."/>
            <person name="Kohler A."/>
            <person name="Barry K."/>
            <person name="LaButti K."/>
            <person name="Morin E."/>
            <person name="Salamov A."/>
            <person name="Lipzen A."/>
            <person name="Mereny Z."/>
            <person name="Hegedus B."/>
            <person name="Baldrian P."/>
            <person name="Stursova M."/>
            <person name="Weitz H."/>
            <person name="Taylor A."/>
            <person name="Grigoriev I.V."/>
            <person name="Nagy L.G."/>
            <person name="Martin F."/>
            <person name="Kauserud H."/>
        </authorList>
    </citation>
    <scope>NUCLEOTIDE SEQUENCE</scope>
    <source>
        <strain evidence="7">CBHHK002</strain>
    </source>
</reference>
<evidence type="ECO:0000256" key="4">
    <source>
        <dbReference type="ARBA" id="ARBA00023136"/>
    </source>
</evidence>
<gene>
    <name evidence="7" type="ORF">DFH08DRAFT_868100</name>
</gene>
<comment type="caution">
    <text evidence="7">The sequence shown here is derived from an EMBL/GenBank/DDBJ whole genome shotgun (WGS) entry which is preliminary data.</text>
</comment>
<evidence type="ECO:0000313" key="8">
    <source>
        <dbReference type="Proteomes" id="UP001218218"/>
    </source>
</evidence>
<comment type="subcellular location">
    <subcellularLocation>
        <location evidence="1">Membrane</location>
        <topology evidence="1">Multi-pass membrane protein</topology>
    </subcellularLocation>
</comment>
<dbReference type="PANTHER" id="PTHR23112:SF37">
    <property type="entry name" value="G PROTEIN-COUPLED RECEPTOR GPR1"/>
    <property type="match status" value="1"/>
</dbReference>
<organism evidence="7 8">
    <name type="scientific">Mycena albidolilacea</name>
    <dbReference type="NCBI Taxonomy" id="1033008"/>
    <lineage>
        <taxon>Eukaryota</taxon>
        <taxon>Fungi</taxon>
        <taxon>Dikarya</taxon>
        <taxon>Basidiomycota</taxon>
        <taxon>Agaricomycotina</taxon>
        <taxon>Agaricomycetes</taxon>
        <taxon>Agaricomycetidae</taxon>
        <taxon>Agaricales</taxon>
        <taxon>Marasmiineae</taxon>
        <taxon>Mycenaceae</taxon>
        <taxon>Mycena</taxon>
    </lineage>
</organism>
<feature type="transmembrane region" description="Helical" evidence="5">
    <location>
        <begin position="27"/>
        <end position="51"/>
    </location>
</feature>
<feature type="transmembrane region" description="Helical" evidence="5">
    <location>
        <begin position="72"/>
        <end position="92"/>
    </location>
</feature>
<keyword evidence="3 5" id="KW-1133">Transmembrane helix</keyword>
<dbReference type="GO" id="GO:0004930">
    <property type="term" value="F:G protein-coupled receptor activity"/>
    <property type="evidence" value="ECO:0007669"/>
    <property type="project" value="TreeGrafter"/>
</dbReference>
<keyword evidence="2 5" id="KW-0812">Transmembrane</keyword>
<feature type="transmembrane region" description="Helical" evidence="5">
    <location>
        <begin position="200"/>
        <end position="221"/>
    </location>
</feature>
<evidence type="ECO:0000256" key="1">
    <source>
        <dbReference type="ARBA" id="ARBA00004141"/>
    </source>
</evidence>